<organism evidence="1 2">
    <name type="scientific">Caballeronia sordidicola</name>
    <name type="common">Burkholderia sordidicola</name>
    <dbReference type="NCBI Taxonomy" id="196367"/>
    <lineage>
        <taxon>Bacteria</taxon>
        <taxon>Pseudomonadati</taxon>
        <taxon>Pseudomonadota</taxon>
        <taxon>Betaproteobacteria</taxon>
        <taxon>Burkholderiales</taxon>
        <taxon>Burkholderiaceae</taxon>
        <taxon>Caballeronia</taxon>
    </lineage>
</organism>
<evidence type="ECO:0000313" key="1">
    <source>
        <dbReference type="EMBL" id="SAL52145.1"/>
    </source>
</evidence>
<dbReference type="InterPro" id="IPR021947">
    <property type="entry name" value="DUF3564"/>
</dbReference>
<name>A0A158I699_CABSO</name>
<accession>A0A158I699</accession>
<dbReference type="AlphaFoldDB" id="A0A158I699"/>
<dbReference type="EMBL" id="FCOC02000027">
    <property type="protein sequence ID" value="SAL52145.1"/>
    <property type="molecule type" value="Genomic_DNA"/>
</dbReference>
<dbReference type="Pfam" id="PF12087">
    <property type="entry name" value="DUF3564"/>
    <property type="match status" value="1"/>
</dbReference>
<protein>
    <submittedName>
        <fullName evidence="1">Uncharacterized protein</fullName>
    </submittedName>
</protein>
<reference evidence="1 2" key="1">
    <citation type="submission" date="2016-01" db="EMBL/GenBank/DDBJ databases">
        <authorList>
            <person name="Oliw E.H."/>
        </authorList>
    </citation>
    <scope>NUCLEOTIDE SEQUENCE [LARGE SCALE GENOMIC DNA]</scope>
    <source>
        <strain evidence="1">LMG 22029</strain>
    </source>
</reference>
<evidence type="ECO:0000313" key="2">
    <source>
        <dbReference type="Proteomes" id="UP000054893"/>
    </source>
</evidence>
<gene>
    <name evidence="1" type="ORF">AWB64_05599</name>
</gene>
<sequence length="137" mass="15256">MRLTIELNSFKDVGEAAFASVWLDTAMLRWSRESHELLDLPKWGIVVPATGETRLCDQSETAPHLIASLGKLDLDELAKSPHTHDCNEPPGPHDRLRGRALLHGCNETKTSVGKWRILFIDRETTTAEHSNFADDAG</sequence>
<proteinExistence type="predicted"/>
<dbReference type="Proteomes" id="UP000054893">
    <property type="component" value="Unassembled WGS sequence"/>
</dbReference>